<protein>
    <submittedName>
        <fullName evidence="2">Uncharacterized protein</fullName>
    </submittedName>
</protein>
<evidence type="ECO:0000313" key="3">
    <source>
        <dbReference type="Proteomes" id="UP000199072"/>
    </source>
</evidence>
<feature type="transmembrane region" description="Helical" evidence="1">
    <location>
        <begin position="67"/>
        <end position="86"/>
    </location>
</feature>
<keyword evidence="1" id="KW-0472">Membrane</keyword>
<keyword evidence="1" id="KW-0812">Transmembrane</keyword>
<accession>A0A1G7FF71</accession>
<sequence>MKAAEISKSVYVTAYRWSYKNFGQGGLPKFNSLFGVSFLMIILLTNLLMVAQLCLNARWFSVNATSGIYMLLGAAGALLLNYFILLNNGRFKKLNVAFEKMSKNNQNTWSVMLMVCVMVSCVFLLFISK</sequence>
<dbReference type="Proteomes" id="UP000199072">
    <property type="component" value="Unassembled WGS sequence"/>
</dbReference>
<reference evidence="2 3" key="1">
    <citation type="submission" date="2016-10" db="EMBL/GenBank/DDBJ databases">
        <authorList>
            <person name="de Groot N.N."/>
        </authorList>
    </citation>
    <scope>NUCLEOTIDE SEQUENCE [LARGE SCALE GENOMIC DNA]</scope>
    <source>
        <strain evidence="2 3">47C3B</strain>
    </source>
</reference>
<gene>
    <name evidence="2" type="ORF">SAMN05216464_10933</name>
</gene>
<dbReference type="RefSeq" id="WP_091151320.1">
    <property type="nucleotide sequence ID" value="NZ_FNAI01000009.1"/>
</dbReference>
<dbReference type="EMBL" id="FNAI01000009">
    <property type="protein sequence ID" value="SDE74593.1"/>
    <property type="molecule type" value="Genomic_DNA"/>
</dbReference>
<keyword evidence="1" id="KW-1133">Transmembrane helix</keyword>
<name>A0A1G7FF71_9SPHI</name>
<keyword evidence="3" id="KW-1185">Reference proteome</keyword>
<feature type="transmembrane region" description="Helical" evidence="1">
    <location>
        <begin position="33"/>
        <end position="55"/>
    </location>
</feature>
<evidence type="ECO:0000313" key="2">
    <source>
        <dbReference type="EMBL" id="SDE74593.1"/>
    </source>
</evidence>
<proteinExistence type="predicted"/>
<evidence type="ECO:0000256" key="1">
    <source>
        <dbReference type="SAM" id="Phobius"/>
    </source>
</evidence>
<organism evidence="2 3">
    <name type="scientific">Mucilaginibacter pineti</name>
    <dbReference type="NCBI Taxonomy" id="1391627"/>
    <lineage>
        <taxon>Bacteria</taxon>
        <taxon>Pseudomonadati</taxon>
        <taxon>Bacteroidota</taxon>
        <taxon>Sphingobacteriia</taxon>
        <taxon>Sphingobacteriales</taxon>
        <taxon>Sphingobacteriaceae</taxon>
        <taxon>Mucilaginibacter</taxon>
    </lineage>
</organism>
<dbReference type="OrthoDB" id="799063at2"/>
<feature type="transmembrane region" description="Helical" evidence="1">
    <location>
        <begin position="106"/>
        <end position="127"/>
    </location>
</feature>
<dbReference type="AlphaFoldDB" id="A0A1G7FF71"/>